<evidence type="ECO:0000313" key="2">
    <source>
        <dbReference type="Proteomes" id="UP001233172"/>
    </source>
</evidence>
<proteinExistence type="predicted"/>
<gene>
    <name evidence="1" type="ORF">Bpfe_003290</name>
</gene>
<feature type="non-terminal residue" evidence="1">
    <location>
        <position position="58"/>
    </location>
</feature>
<dbReference type="AlphaFoldDB" id="A0AAD8C746"/>
<reference evidence="1" key="1">
    <citation type="journal article" date="2023" name="PLoS Negl. Trop. Dis.">
        <title>A genome sequence for Biomphalaria pfeifferi, the major vector snail for the human-infecting parasite Schistosoma mansoni.</title>
        <authorList>
            <person name="Bu L."/>
            <person name="Lu L."/>
            <person name="Laidemitt M.R."/>
            <person name="Zhang S.M."/>
            <person name="Mutuku M."/>
            <person name="Mkoji G."/>
            <person name="Steinauer M."/>
            <person name="Loker E.S."/>
        </authorList>
    </citation>
    <scope>NUCLEOTIDE SEQUENCE</scope>
    <source>
        <strain evidence="1">KasaAsao</strain>
    </source>
</reference>
<keyword evidence="2" id="KW-1185">Reference proteome</keyword>
<dbReference type="EMBL" id="JASAOG010000008">
    <property type="protein sequence ID" value="KAK0067192.1"/>
    <property type="molecule type" value="Genomic_DNA"/>
</dbReference>
<evidence type="ECO:0000313" key="1">
    <source>
        <dbReference type="EMBL" id="KAK0067192.1"/>
    </source>
</evidence>
<accession>A0AAD8C746</accession>
<reference evidence="1" key="2">
    <citation type="submission" date="2023-04" db="EMBL/GenBank/DDBJ databases">
        <authorList>
            <person name="Bu L."/>
            <person name="Lu L."/>
            <person name="Laidemitt M.R."/>
            <person name="Zhang S.M."/>
            <person name="Mutuku M."/>
            <person name="Mkoji G."/>
            <person name="Steinauer M."/>
            <person name="Loker E.S."/>
        </authorList>
    </citation>
    <scope>NUCLEOTIDE SEQUENCE</scope>
    <source>
        <strain evidence="1">KasaAsao</strain>
        <tissue evidence="1">Whole Snail</tissue>
    </source>
</reference>
<dbReference type="Proteomes" id="UP001233172">
    <property type="component" value="Unassembled WGS sequence"/>
</dbReference>
<protein>
    <submittedName>
        <fullName evidence="1">Uncharacterized protein</fullName>
    </submittedName>
</protein>
<organism evidence="1 2">
    <name type="scientific">Biomphalaria pfeifferi</name>
    <name type="common">Bloodfluke planorb</name>
    <name type="synonym">Freshwater snail</name>
    <dbReference type="NCBI Taxonomy" id="112525"/>
    <lineage>
        <taxon>Eukaryota</taxon>
        <taxon>Metazoa</taxon>
        <taxon>Spiralia</taxon>
        <taxon>Lophotrochozoa</taxon>
        <taxon>Mollusca</taxon>
        <taxon>Gastropoda</taxon>
        <taxon>Heterobranchia</taxon>
        <taxon>Euthyneura</taxon>
        <taxon>Panpulmonata</taxon>
        <taxon>Hygrophila</taxon>
        <taxon>Lymnaeoidea</taxon>
        <taxon>Planorbidae</taxon>
        <taxon>Biomphalaria</taxon>
    </lineage>
</organism>
<comment type="caution">
    <text evidence="1">The sequence shown here is derived from an EMBL/GenBank/DDBJ whole genome shotgun (WGS) entry which is preliminary data.</text>
</comment>
<sequence length="58" mass="6829">MFSLRLARGTRPCHEPDVAHDVIRYELKEDKKKFKKARLGCNRSCLLTFRLIPELKSL</sequence>
<name>A0AAD8C746_BIOPF</name>